<reference evidence="5" key="1">
    <citation type="submission" date="2016-06" db="UniProtKB">
        <authorList>
            <consortium name="WormBaseParasite"/>
        </authorList>
    </citation>
    <scope>IDENTIFICATION</scope>
</reference>
<keyword evidence="1" id="KW-0175">Coiled coil</keyword>
<feature type="compositionally biased region" description="Polar residues" evidence="2">
    <location>
        <begin position="163"/>
        <end position="180"/>
    </location>
</feature>
<evidence type="ECO:0000313" key="3">
    <source>
        <dbReference type="EMBL" id="VDP90970.1"/>
    </source>
</evidence>
<feature type="coiled-coil region" evidence="1">
    <location>
        <begin position="11"/>
        <end position="52"/>
    </location>
</feature>
<evidence type="ECO:0000256" key="2">
    <source>
        <dbReference type="SAM" id="MobiDB-lite"/>
    </source>
</evidence>
<dbReference type="EMBL" id="UZAN01055711">
    <property type="protein sequence ID" value="VDP90970.1"/>
    <property type="molecule type" value="Genomic_DNA"/>
</dbReference>
<feature type="region of interest" description="Disordered" evidence="2">
    <location>
        <begin position="163"/>
        <end position="251"/>
    </location>
</feature>
<reference evidence="3 4" key="2">
    <citation type="submission" date="2018-11" db="EMBL/GenBank/DDBJ databases">
        <authorList>
            <consortium name="Pathogen Informatics"/>
        </authorList>
    </citation>
    <scope>NUCLEOTIDE SEQUENCE [LARGE SCALE GENOMIC DNA]</scope>
    <source>
        <strain evidence="3 4">Egypt</strain>
    </source>
</reference>
<feature type="compositionally biased region" description="Polar residues" evidence="2">
    <location>
        <begin position="192"/>
        <end position="204"/>
    </location>
</feature>
<organism evidence="5">
    <name type="scientific">Echinostoma caproni</name>
    <dbReference type="NCBI Taxonomy" id="27848"/>
    <lineage>
        <taxon>Eukaryota</taxon>
        <taxon>Metazoa</taxon>
        <taxon>Spiralia</taxon>
        <taxon>Lophotrochozoa</taxon>
        <taxon>Platyhelminthes</taxon>
        <taxon>Trematoda</taxon>
        <taxon>Digenea</taxon>
        <taxon>Plagiorchiida</taxon>
        <taxon>Echinostomata</taxon>
        <taxon>Echinostomatoidea</taxon>
        <taxon>Echinostomatidae</taxon>
        <taxon>Echinostoma</taxon>
    </lineage>
</organism>
<dbReference type="OrthoDB" id="10469257at2759"/>
<sequence length="251" mass="26960">MPSPEYLQSEVVRLRQQLQLSREDAARAANRLSQQEAELAHLRQLLEQIRTKPSGSIVPAQHTSTRKSSMLNSTSRARTEASLHGVNSNGVTSTTRLLAQNRKPASDSQLVRTSGPSAAVTTTATTTFEELDDAMAKLEREQNELMREQARIRARLAASRPNTAVSAAQSNAHLNSNPKSASAAALSVRSPKLSSVKSNPSATNHALGLGVTRSSGLDPSSAVSNVVPYGPRVRHGPPPKPRDANSPRYAY</sequence>
<dbReference type="Proteomes" id="UP000272942">
    <property type="component" value="Unassembled WGS sequence"/>
</dbReference>
<feature type="compositionally biased region" description="Polar residues" evidence="2">
    <location>
        <begin position="212"/>
        <end position="224"/>
    </location>
</feature>
<dbReference type="AlphaFoldDB" id="A0A183B3B3"/>
<name>A0A183B3B3_9TREM</name>
<gene>
    <name evidence="3" type="ORF">ECPE_LOCUS13698</name>
</gene>
<accession>A0A183B3B3</accession>
<evidence type="ECO:0000313" key="5">
    <source>
        <dbReference type="WBParaSite" id="ECPE_0001373801-mRNA-1"/>
    </source>
</evidence>
<protein>
    <submittedName>
        <fullName evidence="5">Similar to</fullName>
    </submittedName>
</protein>
<proteinExistence type="predicted"/>
<dbReference type="WBParaSite" id="ECPE_0001373801-mRNA-1">
    <property type="protein sequence ID" value="ECPE_0001373801-mRNA-1"/>
    <property type="gene ID" value="ECPE_0001373801"/>
</dbReference>
<evidence type="ECO:0000256" key="1">
    <source>
        <dbReference type="SAM" id="Coils"/>
    </source>
</evidence>
<evidence type="ECO:0000313" key="4">
    <source>
        <dbReference type="Proteomes" id="UP000272942"/>
    </source>
</evidence>
<keyword evidence="4" id="KW-1185">Reference proteome</keyword>
<feature type="coiled-coil region" evidence="1">
    <location>
        <begin position="124"/>
        <end position="155"/>
    </location>
</feature>